<dbReference type="InterPro" id="IPR040976">
    <property type="entry name" value="Pkinase_fungal"/>
</dbReference>
<feature type="non-terminal residue" evidence="3">
    <location>
        <position position="565"/>
    </location>
</feature>
<feature type="domain" description="Fungal-type protein kinase" evidence="2">
    <location>
        <begin position="87"/>
        <end position="178"/>
    </location>
</feature>
<dbReference type="OMA" id="MSPESEC"/>
<name>A0A1M2VGC4_TRAPU</name>
<dbReference type="PROSITE" id="PS00109">
    <property type="entry name" value="PROTEIN_KINASE_TYR"/>
    <property type="match status" value="1"/>
</dbReference>
<dbReference type="Proteomes" id="UP000184267">
    <property type="component" value="Unassembled WGS sequence"/>
</dbReference>
<keyword evidence="4" id="KW-1185">Reference proteome</keyword>
<dbReference type="PANTHER" id="PTHR38248">
    <property type="entry name" value="FUNK1 6"/>
    <property type="match status" value="1"/>
</dbReference>
<dbReference type="InterPro" id="IPR008266">
    <property type="entry name" value="Tyr_kinase_AS"/>
</dbReference>
<evidence type="ECO:0000256" key="1">
    <source>
        <dbReference type="SAM" id="MobiDB-lite"/>
    </source>
</evidence>
<feature type="domain" description="Fungal-type protein kinase" evidence="2">
    <location>
        <begin position="360"/>
        <end position="560"/>
    </location>
</feature>
<proteinExistence type="predicted"/>
<accession>A0A1M2VGC4</accession>
<evidence type="ECO:0000313" key="4">
    <source>
        <dbReference type="Proteomes" id="UP000184267"/>
    </source>
</evidence>
<reference evidence="3 4" key="1">
    <citation type="submission" date="2016-10" db="EMBL/GenBank/DDBJ databases">
        <title>Genome sequence of the basidiomycete white-rot fungus Trametes pubescens.</title>
        <authorList>
            <person name="Makela M.R."/>
            <person name="Granchi Z."/>
            <person name="Peng M."/>
            <person name="De Vries R.P."/>
            <person name="Grigoriev I."/>
            <person name="Riley R."/>
            <person name="Hilden K."/>
        </authorList>
    </citation>
    <scope>NUCLEOTIDE SEQUENCE [LARGE SCALE GENOMIC DNA]</scope>
    <source>
        <strain evidence="3 4">FBCC735</strain>
    </source>
</reference>
<evidence type="ECO:0000259" key="2">
    <source>
        <dbReference type="Pfam" id="PF17667"/>
    </source>
</evidence>
<gene>
    <name evidence="3" type="ORF">TRAPUB_2492</name>
</gene>
<dbReference type="EMBL" id="MNAD01001286">
    <property type="protein sequence ID" value="OJT06655.1"/>
    <property type="molecule type" value="Genomic_DNA"/>
</dbReference>
<feature type="non-terminal residue" evidence="3">
    <location>
        <position position="1"/>
    </location>
</feature>
<dbReference type="PANTHER" id="PTHR38248:SF2">
    <property type="entry name" value="FUNK1 11"/>
    <property type="match status" value="1"/>
</dbReference>
<protein>
    <recommendedName>
        <fullName evidence="2">Fungal-type protein kinase domain-containing protein</fullName>
    </recommendedName>
</protein>
<comment type="caution">
    <text evidence="3">The sequence shown here is derived from an EMBL/GenBank/DDBJ whole genome shotgun (WGS) entry which is preliminary data.</text>
</comment>
<feature type="compositionally biased region" description="Pro residues" evidence="1">
    <location>
        <begin position="208"/>
        <end position="218"/>
    </location>
</feature>
<dbReference type="OrthoDB" id="2757900at2759"/>
<dbReference type="GO" id="GO:0004672">
    <property type="term" value="F:protein kinase activity"/>
    <property type="evidence" value="ECO:0007669"/>
    <property type="project" value="InterPro"/>
</dbReference>
<dbReference type="Pfam" id="PF17667">
    <property type="entry name" value="Pkinase_fungal"/>
    <property type="match status" value="2"/>
</dbReference>
<feature type="region of interest" description="Disordered" evidence="1">
    <location>
        <begin position="201"/>
        <end position="293"/>
    </location>
</feature>
<dbReference type="AlphaFoldDB" id="A0A1M2VGC4"/>
<organism evidence="3 4">
    <name type="scientific">Trametes pubescens</name>
    <name type="common">White-rot fungus</name>
    <dbReference type="NCBI Taxonomy" id="154538"/>
    <lineage>
        <taxon>Eukaryota</taxon>
        <taxon>Fungi</taxon>
        <taxon>Dikarya</taxon>
        <taxon>Basidiomycota</taxon>
        <taxon>Agaricomycotina</taxon>
        <taxon>Agaricomycetes</taxon>
        <taxon>Polyporales</taxon>
        <taxon>Polyporaceae</taxon>
        <taxon>Trametes</taxon>
    </lineage>
</organism>
<sequence length="565" mass="63791">VDVINAAMSALELPKEHLRYKAALSRYKANPSDEMRSKVDAAIYEEDDAPTNDNQWPDWTNCRFYIELKRGDVKYDLWDDCSLKVAENESHTRANVRAQLIAYTKNVFLYQHRTALFSLLIIGNSFRAARWDRSGAIVSKKVNYVDEPQSLLDFICHLVQLEPTLQGLDPTADLIELGMKAFRVMNELAEPNSELDMEYMEPGTENYIPPPAHPPPTESAPDGVSEPSGSVAAGTAPQQGVTPPAGAPKTRTRGKQPASAKPHVTQDLPTGIQDAKEDPDDDLPTGKFESVDGEDPHVFRYVREKFRESLVPGWPRYKLRIKVRVGNKDKVRVFLVAKPLFEAPSMFGRATRGYVAIDVRTEGTHLERFAGDQKLIVPAIVCHGDVEDQCTYTAQYEELLKKRKEADCRHKLKELKAVVSSIPTAEKKVTGKKHAHPVEAIGGDIFNDPSSLGDADPSDKAALRHHIHYHMVVKDVCLPFEMFRMTEQLIRLMSDCVETHHHVYEDYKLLHRDISAGNVLILPRLVEDPHGKEVVQWHGLLTDWELAKPYLDDRSEEKARQPERT</sequence>
<evidence type="ECO:0000313" key="3">
    <source>
        <dbReference type="EMBL" id="OJT06655.1"/>
    </source>
</evidence>